<dbReference type="SUPFAM" id="SSF57850">
    <property type="entry name" value="RING/U-box"/>
    <property type="match status" value="1"/>
</dbReference>
<reference evidence="9" key="2">
    <citation type="journal article" date="2007" name="Science">
        <title>Draft genome sequence of the sexually transmitted pathogen Trichomonas vaginalis.</title>
        <authorList>
            <person name="Carlton J.M."/>
            <person name="Hirt R.P."/>
            <person name="Silva J.C."/>
            <person name="Delcher A.L."/>
            <person name="Schatz M."/>
            <person name="Zhao Q."/>
            <person name="Wortman J.R."/>
            <person name="Bidwell S.L."/>
            <person name="Alsmark U.C.M."/>
            <person name="Besteiro S."/>
            <person name="Sicheritz-Ponten T."/>
            <person name="Noel C.J."/>
            <person name="Dacks J.B."/>
            <person name="Foster P.G."/>
            <person name="Simillion C."/>
            <person name="Van de Peer Y."/>
            <person name="Miranda-Saavedra D."/>
            <person name="Barton G.J."/>
            <person name="Westrop G.D."/>
            <person name="Mueller S."/>
            <person name="Dessi D."/>
            <person name="Fiori P.L."/>
            <person name="Ren Q."/>
            <person name="Paulsen I."/>
            <person name="Zhang H."/>
            <person name="Bastida-Corcuera F.D."/>
            <person name="Simoes-Barbosa A."/>
            <person name="Brown M.T."/>
            <person name="Hayes R.D."/>
            <person name="Mukherjee M."/>
            <person name="Okumura C.Y."/>
            <person name="Schneider R."/>
            <person name="Smith A.J."/>
            <person name="Vanacova S."/>
            <person name="Villalvazo M."/>
            <person name="Haas B.J."/>
            <person name="Pertea M."/>
            <person name="Feldblyum T.V."/>
            <person name="Utterback T.R."/>
            <person name="Shu C.L."/>
            <person name="Osoegawa K."/>
            <person name="de Jong P.J."/>
            <person name="Hrdy I."/>
            <person name="Horvathova L."/>
            <person name="Zubacova Z."/>
            <person name="Dolezal P."/>
            <person name="Malik S.B."/>
            <person name="Logsdon J.M. Jr."/>
            <person name="Henze K."/>
            <person name="Gupta A."/>
            <person name="Wang C.C."/>
            <person name="Dunne R.L."/>
            <person name="Upcroft J.A."/>
            <person name="Upcroft P."/>
            <person name="White O."/>
            <person name="Salzberg S.L."/>
            <person name="Tang P."/>
            <person name="Chiu C.-H."/>
            <person name="Lee Y.-S."/>
            <person name="Embley T.M."/>
            <person name="Coombs G.H."/>
            <person name="Mottram J.C."/>
            <person name="Tachezy J."/>
            <person name="Fraser-Liggett C.M."/>
            <person name="Johnson P.J."/>
        </authorList>
    </citation>
    <scope>NUCLEOTIDE SEQUENCE [LARGE SCALE GENOMIC DNA]</scope>
    <source>
        <strain evidence="9">G3</strain>
    </source>
</reference>
<proteinExistence type="predicted"/>
<dbReference type="PROSITE" id="PS00028">
    <property type="entry name" value="ZINC_FINGER_C2H2_1"/>
    <property type="match status" value="1"/>
</dbReference>
<evidence type="ECO:0000256" key="4">
    <source>
        <dbReference type="ARBA" id="ARBA00022737"/>
    </source>
</evidence>
<keyword evidence="2" id="KW-0808">Transferase</keyword>
<protein>
    <recommendedName>
        <fullName evidence="8">RING-type domain-containing protein</fullName>
    </recommendedName>
</protein>
<accession>A2EPT7</accession>
<keyword evidence="7" id="KW-0862">Zinc</keyword>
<dbReference type="RefSeq" id="XP_001317571.1">
    <property type="nucleotide sequence ID" value="XM_001317536.1"/>
</dbReference>
<evidence type="ECO:0000256" key="7">
    <source>
        <dbReference type="ARBA" id="ARBA00022833"/>
    </source>
</evidence>
<evidence type="ECO:0000313" key="9">
    <source>
        <dbReference type="EMBL" id="EAY05348.1"/>
    </source>
</evidence>
<comment type="pathway">
    <text evidence="1">Protein modification; protein ubiquitination.</text>
</comment>
<dbReference type="EMBL" id="DS113451">
    <property type="protein sequence ID" value="EAY05348.1"/>
    <property type="molecule type" value="Genomic_DNA"/>
</dbReference>
<sequence length="1141" mass="132561">MDIISRCDSSLKDLVITASRNSKDKVRQLISNCIASLRNIKNLQSCSTFLDEFLSHAQILAKCRPNDGNHAKNVNDFLEFGKFLLESIDISKDQKEVQSARALYHACLSITQEQTDHYSFIFYPPYTHEIFEYPSVYTFNYEYRDRILIPLFKLTDTKTNFIIFTSDDESLIHENALWFYNQYTELDIVTDLNSLQTAFNEDRKVLAFISVFDATTFMIQNNGKKTPKMMVVYHAIDHKNIKYFSILDVVRKIRRERRLKFILSLANPINVGFEVSETEQLNINLEFSQKSQIEALSYATNNRNRYGSKIVYFVDSLFDVQNIINEYQKQTSNLTVISPEKTPETSAKDILSLCQNKSCLIPLFSNIKSHLNLFNTQNPNSSIFVLFVFGDTQSSIMNCSFAINGCKNDMNYMYKISNVHGNYNYLVLESAEQRTKTREERNYDTIIEDYLNDDEFEGFHEQKVSNLTVLNKLIQFLSKNYMGFFTDFQTNSLMMNANLDSDFITIINCLSQIFESNENNRILLIKEIGISLRKLCQLELILTKSDIRNLISLKNSDTLHDQINAEIVKQFARNKAKRSDVSVFQKRPGFSDNFYPENFYYLCDNYTFIHSTDKNNYTFIDCPGCVHSAYFTMIFDMVYPNMKLKVYQNKIVIEDQKMRNMIEKTVKDIASIMPFVGETLFAIEIMNNISLELISIGDQFFTRLLETNSLFFYKFDKHCFDYCLKNINLLNDPGKSLRISYVDKILPLLLVSDKDLKLPSQVIHFTQNPKIEYVCDLRELSQLEKCDIELDDGEIAVDEVIFNPPASKFHPSLFNSEGAVEFLLEYLREHDIICFPDNNKIGMSWRDAQKARNILEEDEEFNPPFKTLNINKDASLSLVISKTSEISPYWVVDSQRKLLIVPEYESETAKSILSDFVYENEIEDFDDVKVFGCTDMCTNPEESKNYIVAYDVKNNTSQAKHFCLTCLEKFLHDAFNENKGNTKYNQMPRAINFEGYSPIGQMFFSLSDEKVYSLMQRWLKSVIIVTLHTSPGKIYFCPDHEETVYDFKKNLECPICHKRFCNKCMTHHNKGEICKKDLEENLPETDMMKKCPRCGIMVFKESGCNRLTCRCGASFCWRCKACFNSEGECYAHLRSVHGGCW</sequence>
<dbReference type="InterPro" id="IPR013087">
    <property type="entry name" value="Znf_C2H2_type"/>
</dbReference>
<dbReference type="STRING" id="5722.A2EPT7"/>
<gene>
    <name evidence="9" type="ORF">TVAG_153820</name>
</gene>
<evidence type="ECO:0000256" key="1">
    <source>
        <dbReference type="ARBA" id="ARBA00004906"/>
    </source>
</evidence>
<reference evidence="9" key="1">
    <citation type="submission" date="2006-10" db="EMBL/GenBank/DDBJ databases">
        <authorList>
            <person name="Amadeo P."/>
            <person name="Zhao Q."/>
            <person name="Wortman J."/>
            <person name="Fraser-Liggett C."/>
            <person name="Carlton J."/>
        </authorList>
    </citation>
    <scope>NUCLEOTIDE SEQUENCE</scope>
    <source>
        <strain evidence="9">G3</strain>
    </source>
</reference>
<dbReference type="eggNOG" id="KOG1812">
    <property type="taxonomic scope" value="Eukaryota"/>
</dbReference>
<dbReference type="Pfam" id="PF26200">
    <property type="entry name" value="Rcat_RNF216"/>
    <property type="match status" value="1"/>
</dbReference>
<evidence type="ECO:0000313" key="10">
    <source>
        <dbReference type="Proteomes" id="UP000001542"/>
    </source>
</evidence>
<evidence type="ECO:0000256" key="6">
    <source>
        <dbReference type="ARBA" id="ARBA00022786"/>
    </source>
</evidence>
<keyword evidence="5" id="KW-0863">Zinc-finger</keyword>
<dbReference type="InterPro" id="IPR051628">
    <property type="entry name" value="LUBAC_E3_Ligases"/>
</dbReference>
<evidence type="ECO:0000256" key="5">
    <source>
        <dbReference type="ARBA" id="ARBA00022771"/>
    </source>
</evidence>
<dbReference type="GO" id="GO:0097039">
    <property type="term" value="P:protein linear polyubiquitination"/>
    <property type="evidence" value="ECO:0000318"/>
    <property type="project" value="GO_Central"/>
</dbReference>
<dbReference type="VEuPathDB" id="TrichDB:TVAG_153820"/>
<dbReference type="GO" id="GO:0000151">
    <property type="term" value="C:ubiquitin ligase complex"/>
    <property type="evidence" value="ECO:0000318"/>
    <property type="project" value="GO_Central"/>
</dbReference>
<dbReference type="OrthoDB" id="442087at2759"/>
<feature type="domain" description="RING-type" evidence="8">
    <location>
        <begin position="910"/>
        <end position="1141"/>
    </location>
</feature>
<keyword evidence="10" id="KW-1185">Reference proteome</keyword>
<dbReference type="GO" id="GO:0004842">
    <property type="term" value="F:ubiquitin-protein transferase activity"/>
    <property type="evidence" value="ECO:0000318"/>
    <property type="project" value="GO_Central"/>
</dbReference>
<dbReference type="VEuPathDB" id="TrichDB:TVAGG3_0352340"/>
<dbReference type="PANTHER" id="PTHR22770:SF13">
    <property type="entry name" value="RING-TYPE DOMAIN-CONTAINING PROTEIN"/>
    <property type="match status" value="1"/>
</dbReference>
<dbReference type="InterPro" id="IPR044066">
    <property type="entry name" value="TRIAD_supradom"/>
</dbReference>
<evidence type="ECO:0000256" key="2">
    <source>
        <dbReference type="ARBA" id="ARBA00022679"/>
    </source>
</evidence>
<dbReference type="GO" id="GO:0043130">
    <property type="term" value="F:ubiquitin binding"/>
    <property type="evidence" value="ECO:0000318"/>
    <property type="project" value="GO_Central"/>
</dbReference>
<dbReference type="GO" id="GO:0043161">
    <property type="term" value="P:proteasome-mediated ubiquitin-dependent protein catabolic process"/>
    <property type="evidence" value="ECO:0000318"/>
    <property type="project" value="GO_Central"/>
</dbReference>
<dbReference type="InParanoid" id="A2EPT7"/>
<dbReference type="InterPro" id="IPR002867">
    <property type="entry name" value="IBR_dom"/>
</dbReference>
<keyword evidence="6" id="KW-0833">Ubl conjugation pathway</keyword>
<evidence type="ECO:0000256" key="3">
    <source>
        <dbReference type="ARBA" id="ARBA00022723"/>
    </source>
</evidence>
<dbReference type="KEGG" id="tva:4763214"/>
<name>A2EPT7_TRIV3</name>
<dbReference type="PANTHER" id="PTHR22770">
    <property type="entry name" value="UBIQUITIN CONJUGATING ENZYME 7 INTERACTING PROTEIN-RELATED"/>
    <property type="match status" value="1"/>
</dbReference>
<dbReference type="Proteomes" id="UP000001542">
    <property type="component" value="Unassembled WGS sequence"/>
</dbReference>
<keyword evidence="4" id="KW-0677">Repeat</keyword>
<dbReference type="GO" id="GO:0008270">
    <property type="term" value="F:zinc ion binding"/>
    <property type="evidence" value="ECO:0007669"/>
    <property type="project" value="UniProtKB-KW"/>
</dbReference>
<evidence type="ECO:0000259" key="8">
    <source>
        <dbReference type="PROSITE" id="PS51873"/>
    </source>
</evidence>
<dbReference type="AlphaFoldDB" id="A2EPT7"/>
<organism evidence="9 10">
    <name type="scientific">Trichomonas vaginalis (strain ATCC PRA-98 / G3)</name>
    <dbReference type="NCBI Taxonomy" id="412133"/>
    <lineage>
        <taxon>Eukaryota</taxon>
        <taxon>Metamonada</taxon>
        <taxon>Parabasalia</taxon>
        <taxon>Trichomonadida</taxon>
        <taxon>Trichomonadidae</taxon>
        <taxon>Trichomonas</taxon>
    </lineage>
</organism>
<dbReference type="PROSITE" id="PS51873">
    <property type="entry name" value="TRIAD"/>
    <property type="match status" value="1"/>
</dbReference>
<keyword evidence="3" id="KW-0479">Metal-binding</keyword>
<dbReference type="SMART" id="SM00647">
    <property type="entry name" value="IBR"/>
    <property type="match status" value="1"/>
</dbReference>
<dbReference type="Gene3D" id="1.20.120.1750">
    <property type="match status" value="1"/>
</dbReference>